<dbReference type="EMBL" id="JAAIUO010000006">
    <property type="protein sequence ID" value="NSK15081.1"/>
    <property type="molecule type" value="Genomic_DNA"/>
</dbReference>
<protein>
    <submittedName>
        <fullName evidence="2">YkgJ family cysteine cluster protein</fullName>
    </submittedName>
</protein>
<evidence type="ECO:0000313" key="1">
    <source>
        <dbReference type="EMBL" id="NSK15081.1"/>
    </source>
</evidence>
<dbReference type="Pfam" id="PF03692">
    <property type="entry name" value="CxxCxxCC"/>
    <property type="match status" value="1"/>
</dbReference>
<name>A0A850HJS5_9FIRM</name>
<proteinExistence type="predicted"/>
<evidence type="ECO:0000313" key="2">
    <source>
        <dbReference type="EMBL" id="NVH58854.1"/>
    </source>
</evidence>
<dbReference type="RefSeq" id="WP_173814895.1">
    <property type="nucleotide sequence ID" value="NZ_JAAITX010000006.1"/>
</dbReference>
<comment type="caution">
    <text evidence="2">The sequence shown here is derived from an EMBL/GenBank/DDBJ whole genome shotgun (WGS) entry which is preliminary data.</text>
</comment>
<dbReference type="PANTHER" id="PTHR35866">
    <property type="entry name" value="PUTATIVE-RELATED"/>
    <property type="match status" value="1"/>
</dbReference>
<dbReference type="PANTHER" id="PTHR35866:SF1">
    <property type="entry name" value="YKGJ FAMILY CYSTEINE CLUSTER PROTEIN"/>
    <property type="match status" value="1"/>
</dbReference>
<organism evidence="2 3">
    <name type="scientific">Dorea phocaeensis</name>
    <dbReference type="NCBI Taxonomy" id="2040291"/>
    <lineage>
        <taxon>Bacteria</taxon>
        <taxon>Bacillati</taxon>
        <taxon>Bacillota</taxon>
        <taxon>Clostridia</taxon>
        <taxon>Lachnospirales</taxon>
        <taxon>Lachnospiraceae</taxon>
        <taxon>Dorea</taxon>
    </lineage>
</organism>
<evidence type="ECO:0000313" key="4">
    <source>
        <dbReference type="Proteomes" id="UP000701680"/>
    </source>
</evidence>
<sequence length="218" mass="25798">MKRNIRLEDISDGKLYTANDLVRVDCHDCEGCSACCSGMASIILDPYDIWQLCTGLGKTFEELMQEHVELQVVDGVILPLLKMKGQAESCSFLDANGRCSVHSFRPGICRLFPLGRYYEEDGFRYFLQVNECRKKDQSKIKVKKWLGILHLQSYEKYIWEWHRFLQICEEAMKTLDDENQRIFQLYILRTFYQTPYGEEFYQEFYQRMCELKARLGLE</sequence>
<accession>A0A850HJS5</accession>
<dbReference type="AlphaFoldDB" id="A0A850HJS5"/>
<evidence type="ECO:0000313" key="3">
    <source>
        <dbReference type="Proteomes" id="UP000528555"/>
    </source>
</evidence>
<dbReference type="Proteomes" id="UP000701680">
    <property type="component" value="Unassembled WGS sequence"/>
</dbReference>
<keyword evidence="3" id="KW-1185">Reference proteome</keyword>
<dbReference type="Proteomes" id="UP000528555">
    <property type="component" value="Unassembled WGS sequence"/>
</dbReference>
<dbReference type="InterPro" id="IPR005358">
    <property type="entry name" value="Puta_zinc/iron-chelating_dom"/>
</dbReference>
<dbReference type="EMBL" id="JAAITX010000006">
    <property type="protein sequence ID" value="NVH58854.1"/>
    <property type="molecule type" value="Genomic_DNA"/>
</dbReference>
<reference evidence="3 4" key="1">
    <citation type="journal article" date="2020" name="Cell Host Microbe">
        <title>Functional and Genomic Variation between Human-Derived Isolates of Lachnospiraceae Reveals Inter- and Intra-Species Diversity.</title>
        <authorList>
            <person name="Sorbara M.T."/>
            <person name="Littmann E.R."/>
            <person name="Fontana E."/>
            <person name="Moody T.U."/>
            <person name="Kohout C.E."/>
            <person name="Gjonbalaj M."/>
            <person name="Eaton V."/>
            <person name="Seok R."/>
            <person name="Leiner I.M."/>
            <person name="Pamer E.G."/>
        </authorList>
    </citation>
    <scope>NUCLEOTIDE SEQUENCE [LARGE SCALE GENOMIC DNA]</scope>
    <source>
        <strain evidence="2 3">MSK.17.11</strain>
        <strain evidence="1 4">MSK.17.38</strain>
    </source>
</reference>
<reference evidence="2" key="2">
    <citation type="submission" date="2020-02" db="EMBL/GenBank/DDBJ databases">
        <authorList>
            <person name="Littmann E."/>
            <person name="Sorbara M."/>
        </authorList>
    </citation>
    <scope>NUCLEOTIDE SEQUENCE</scope>
    <source>
        <strain evidence="2">MSK.17.11</strain>
        <strain evidence="1">MSK.17.38</strain>
    </source>
</reference>
<gene>
    <name evidence="2" type="ORF">G5A66_09400</name>
    <name evidence="1" type="ORF">G5A75_09425</name>
</gene>